<keyword evidence="2" id="KW-0472">Membrane</keyword>
<dbReference type="RefSeq" id="XP_009031943.1">
    <property type="nucleotide sequence ID" value="XM_009033695.1"/>
</dbReference>
<evidence type="ECO:0000313" key="3">
    <source>
        <dbReference type="EMBL" id="ESN89967.1"/>
    </source>
</evidence>
<dbReference type="KEGG" id="hro:HELRODRAFT_182976"/>
<dbReference type="EMBL" id="AMQM01008504">
    <property type="status" value="NOT_ANNOTATED_CDS"/>
    <property type="molecule type" value="Genomic_DNA"/>
</dbReference>
<gene>
    <name evidence="4" type="primary">20208810</name>
    <name evidence="3" type="ORF">HELRODRAFT_182976</name>
</gene>
<evidence type="ECO:0000313" key="4">
    <source>
        <dbReference type="EnsemblMetazoa" id="HelroP182976"/>
    </source>
</evidence>
<feature type="transmembrane region" description="Helical" evidence="2">
    <location>
        <begin position="561"/>
        <end position="586"/>
    </location>
</feature>
<dbReference type="EMBL" id="AMQM01008501">
    <property type="status" value="NOT_ANNOTATED_CDS"/>
    <property type="molecule type" value="Genomic_DNA"/>
</dbReference>
<name>T1FJ11_HELRO</name>
<dbReference type="EMBL" id="AMQM01008503">
    <property type="status" value="NOT_ANNOTATED_CDS"/>
    <property type="molecule type" value="Genomic_DNA"/>
</dbReference>
<evidence type="ECO:0000256" key="1">
    <source>
        <dbReference type="SAM" id="MobiDB-lite"/>
    </source>
</evidence>
<evidence type="ECO:0000256" key="2">
    <source>
        <dbReference type="SAM" id="Phobius"/>
    </source>
</evidence>
<accession>T1FJ11</accession>
<keyword evidence="2" id="KW-0812">Transmembrane</keyword>
<dbReference type="GeneID" id="20208810"/>
<reference evidence="4" key="3">
    <citation type="submission" date="2015-06" db="UniProtKB">
        <authorList>
            <consortium name="EnsemblMetazoa"/>
        </authorList>
    </citation>
    <scope>IDENTIFICATION</scope>
</reference>
<dbReference type="AlphaFoldDB" id="T1FJ11"/>
<organism evidence="4 5">
    <name type="scientific">Helobdella robusta</name>
    <name type="common">Californian leech</name>
    <dbReference type="NCBI Taxonomy" id="6412"/>
    <lineage>
        <taxon>Eukaryota</taxon>
        <taxon>Metazoa</taxon>
        <taxon>Spiralia</taxon>
        <taxon>Lophotrochozoa</taxon>
        <taxon>Annelida</taxon>
        <taxon>Clitellata</taxon>
        <taxon>Hirudinea</taxon>
        <taxon>Rhynchobdellida</taxon>
        <taxon>Glossiphoniidae</taxon>
        <taxon>Helobdella</taxon>
    </lineage>
</organism>
<feature type="region of interest" description="Disordered" evidence="1">
    <location>
        <begin position="623"/>
        <end position="667"/>
    </location>
</feature>
<dbReference type="CTD" id="20208810"/>
<proteinExistence type="predicted"/>
<dbReference type="InParanoid" id="T1FJ11"/>
<evidence type="ECO:0000313" key="5">
    <source>
        <dbReference type="Proteomes" id="UP000015101"/>
    </source>
</evidence>
<dbReference type="Proteomes" id="UP000015101">
    <property type="component" value="Unassembled WGS sequence"/>
</dbReference>
<feature type="compositionally biased region" description="Acidic residues" evidence="1">
    <location>
        <begin position="658"/>
        <end position="667"/>
    </location>
</feature>
<sequence length="723" mass="82444">MASTDYMVDGSIGGYNLRDDVIIQSITPTDISMSLRMTLTDYDKSSDKLLIFTHGPKTDEQDKLNIEEIIRKSEVFSEISRDMMSGAIEYCLTVESIIHSSLQDMFPVSFDVFGGLNKIANNRSISGESETRKGVCFSVLELKKNNQVELIIKLKLDPHHVSDYMFSHEEIISTENAHCSIKNGFSRRYFNFSCNISYHYPTTLHEGNFELVGVHDKKMNGLTKISSIQQRDGMDAIKTFVSISGGQMVECLVDFYPYPDEFEWDVSPGNSSYYIIHVYSTSGRSRGCQGITTFPVLSRIFSPLLLHFQNFRLIAAFKKLEKGQEFKSSNVSWFLETQNTITMNSCGAFTVTCRPQTATAKIHPWRGVIRVYQKVVDVQMQHSVVKIREEFVCLYKSFPPPILYRWIVKGADVDRNEWSKVDSLLLNRAGHFNLTVIVYNQIDGRTYNSSWSGPVEVYSADINITIFPTEVKEKELVTCSCISYSPITKTKIMIDNKRITSDPSRYELESNSSSIVRFKKEGTYNLTCECSNYQGRNLVKLTEVIRVTPQGKMDRQQQSEYLTIVISVLVFVLVAMLISLLIFIYYNRLKKNAQLKYIHNLAKHFTGKVKKIDYRSTSAEPTYSYDSVDDDQYNSDGSAGRNAHEVASADSEERTKDDEDDEDDDYNDVSKQAKTFNKVVTSLDQGEAYLPICSTFLWVEAGICKESQFFQLLIIFGNVDFIF</sequence>
<reference evidence="5" key="1">
    <citation type="submission" date="2012-12" db="EMBL/GenBank/DDBJ databases">
        <authorList>
            <person name="Hellsten U."/>
            <person name="Grimwood J."/>
            <person name="Chapman J.A."/>
            <person name="Shapiro H."/>
            <person name="Aerts A."/>
            <person name="Otillar R.P."/>
            <person name="Terry A.Y."/>
            <person name="Boore J.L."/>
            <person name="Simakov O."/>
            <person name="Marletaz F."/>
            <person name="Cho S.-J."/>
            <person name="Edsinger-Gonzales E."/>
            <person name="Havlak P."/>
            <person name="Kuo D.-H."/>
            <person name="Larsson T."/>
            <person name="Lv J."/>
            <person name="Arendt D."/>
            <person name="Savage R."/>
            <person name="Osoegawa K."/>
            <person name="de Jong P."/>
            <person name="Lindberg D.R."/>
            <person name="Seaver E.C."/>
            <person name="Weisblat D.A."/>
            <person name="Putnam N.H."/>
            <person name="Grigoriev I.V."/>
            <person name="Rokhsar D.S."/>
        </authorList>
    </citation>
    <scope>NUCLEOTIDE SEQUENCE</scope>
</reference>
<dbReference type="EMBL" id="AMQM01008502">
    <property type="status" value="NOT_ANNOTATED_CDS"/>
    <property type="molecule type" value="Genomic_DNA"/>
</dbReference>
<protein>
    <submittedName>
        <fullName evidence="3 4">Uncharacterized protein</fullName>
    </submittedName>
</protein>
<dbReference type="HOGENOM" id="CLU_382759_0_0_1"/>
<reference evidence="3 5" key="2">
    <citation type="journal article" date="2013" name="Nature">
        <title>Insights into bilaterian evolution from three spiralian genomes.</title>
        <authorList>
            <person name="Simakov O."/>
            <person name="Marletaz F."/>
            <person name="Cho S.J."/>
            <person name="Edsinger-Gonzales E."/>
            <person name="Havlak P."/>
            <person name="Hellsten U."/>
            <person name="Kuo D.H."/>
            <person name="Larsson T."/>
            <person name="Lv J."/>
            <person name="Arendt D."/>
            <person name="Savage R."/>
            <person name="Osoegawa K."/>
            <person name="de Jong P."/>
            <person name="Grimwood J."/>
            <person name="Chapman J.A."/>
            <person name="Shapiro H."/>
            <person name="Aerts A."/>
            <person name="Otillar R.P."/>
            <person name="Terry A.Y."/>
            <person name="Boore J.L."/>
            <person name="Grigoriev I.V."/>
            <person name="Lindberg D.R."/>
            <person name="Seaver E.C."/>
            <person name="Weisblat D.A."/>
            <person name="Putnam N.H."/>
            <person name="Rokhsar D.S."/>
        </authorList>
    </citation>
    <scope>NUCLEOTIDE SEQUENCE</scope>
</reference>
<keyword evidence="5" id="KW-1185">Reference proteome</keyword>
<keyword evidence="2" id="KW-1133">Transmembrane helix</keyword>
<dbReference type="EnsemblMetazoa" id="HelroT182976">
    <property type="protein sequence ID" value="HelroP182976"/>
    <property type="gene ID" value="HelroG182976"/>
</dbReference>
<dbReference type="EMBL" id="KB097788">
    <property type="protein sequence ID" value="ESN89967.1"/>
    <property type="molecule type" value="Genomic_DNA"/>
</dbReference>